<reference evidence="1" key="1">
    <citation type="submission" date="2022-07" db="EMBL/GenBank/DDBJ databases">
        <title>Genome Sequence of Physisporinus lineatus.</title>
        <authorList>
            <person name="Buettner E."/>
        </authorList>
    </citation>
    <scope>NUCLEOTIDE SEQUENCE</scope>
    <source>
        <strain evidence="1">VT162</strain>
    </source>
</reference>
<name>A0AAD5UPI6_9APHY</name>
<protein>
    <submittedName>
        <fullName evidence="1">Uncharacterized protein</fullName>
    </submittedName>
</protein>
<sequence length="261" mass="30408">MSSKRKQEAHNYLVALVKGIQTTRPRLIFDHKHPNVTTHQLHILPVQKAKTLTIVGGALPRKDRHDFDEYAKCMLVFFHPTGWRTGLELRLADEDWKTAFLRSEFSAKAREIMENMHALYECRDERHDFAAKRRQENQTIFPASITADTVDRLEEEAYLQQQLQGHETFTAHTINVLTQEASEMGKKMRNVIGQMNQMRNLLSRIPDDIKIDTHMTDCTDYGVEFPRLDKNSWKKILARAREEIIQSRIPKFTHTVDTPQG</sequence>
<comment type="caution">
    <text evidence="1">The sequence shown here is derived from an EMBL/GenBank/DDBJ whole genome shotgun (WGS) entry which is preliminary data.</text>
</comment>
<gene>
    <name evidence="1" type="ORF">NLI96_g12680</name>
</gene>
<proteinExistence type="predicted"/>
<dbReference type="EMBL" id="JANAWD010001168">
    <property type="protein sequence ID" value="KAJ3474046.1"/>
    <property type="molecule type" value="Genomic_DNA"/>
</dbReference>
<organism evidence="1 2">
    <name type="scientific">Meripilus lineatus</name>
    <dbReference type="NCBI Taxonomy" id="2056292"/>
    <lineage>
        <taxon>Eukaryota</taxon>
        <taxon>Fungi</taxon>
        <taxon>Dikarya</taxon>
        <taxon>Basidiomycota</taxon>
        <taxon>Agaricomycotina</taxon>
        <taxon>Agaricomycetes</taxon>
        <taxon>Polyporales</taxon>
        <taxon>Meripilaceae</taxon>
        <taxon>Meripilus</taxon>
    </lineage>
</organism>
<evidence type="ECO:0000313" key="2">
    <source>
        <dbReference type="Proteomes" id="UP001212997"/>
    </source>
</evidence>
<evidence type="ECO:0000313" key="1">
    <source>
        <dbReference type="EMBL" id="KAJ3474046.1"/>
    </source>
</evidence>
<keyword evidence="2" id="KW-1185">Reference proteome</keyword>
<dbReference type="Proteomes" id="UP001212997">
    <property type="component" value="Unassembled WGS sequence"/>
</dbReference>
<accession>A0AAD5UPI6</accession>
<dbReference type="AlphaFoldDB" id="A0AAD5UPI6"/>